<protein>
    <submittedName>
        <fullName evidence="1">Uncharacterized protein</fullName>
    </submittedName>
</protein>
<name>C4LBC5_TOLAT</name>
<reference evidence="2" key="1">
    <citation type="submission" date="2009-05" db="EMBL/GenBank/DDBJ databases">
        <title>Complete sequence of Tolumonas auensis DSM 9187.</title>
        <authorList>
            <consortium name="US DOE Joint Genome Institute"/>
            <person name="Lucas S."/>
            <person name="Copeland A."/>
            <person name="Lapidus A."/>
            <person name="Glavina del Rio T."/>
            <person name="Tice H."/>
            <person name="Bruce D."/>
            <person name="Goodwin L."/>
            <person name="Pitluck S."/>
            <person name="Chertkov O."/>
            <person name="Brettin T."/>
            <person name="Detter J.C."/>
            <person name="Han C."/>
            <person name="Larimer F."/>
            <person name="Land M."/>
            <person name="Hauser L."/>
            <person name="Kyrpides N."/>
            <person name="Mikhailova N."/>
            <person name="Spring S."/>
            <person name="Beller H."/>
        </authorList>
    </citation>
    <scope>NUCLEOTIDE SEQUENCE [LARGE SCALE GENOMIC DNA]</scope>
    <source>
        <strain evidence="2">DSM 9187 / TA4</strain>
    </source>
</reference>
<dbReference type="EMBL" id="CP001616">
    <property type="protein sequence ID" value="ACQ92360.1"/>
    <property type="molecule type" value="Genomic_DNA"/>
</dbReference>
<dbReference type="STRING" id="595494.Tola_0732"/>
<dbReference type="RefSeq" id="WP_012728959.1">
    <property type="nucleotide sequence ID" value="NC_012691.1"/>
</dbReference>
<dbReference type="OrthoDB" id="6586890at2"/>
<evidence type="ECO:0000313" key="2">
    <source>
        <dbReference type="Proteomes" id="UP000009073"/>
    </source>
</evidence>
<accession>C4LBC5</accession>
<dbReference type="KEGG" id="tau:Tola_0732"/>
<dbReference type="eggNOG" id="ENOG5033EBH">
    <property type="taxonomic scope" value="Bacteria"/>
</dbReference>
<gene>
    <name evidence="1" type="ordered locus">Tola_0732</name>
</gene>
<dbReference type="AlphaFoldDB" id="C4LBC5"/>
<keyword evidence="2" id="KW-1185">Reference proteome</keyword>
<organism evidence="1 2">
    <name type="scientific">Tolumonas auensis (strain DSM 9187 / NBRC 110442 / TA 4)</name>
    <dbReference type="NCBI Taxonomy" id="595494"/>
    <lineage>
        <taxon>Bacteria</taxon>
        <taxon>Pseudomonadati</taxon>
        <taxon>Pseudomonadota</taxon>
        <taxon>Gammaproteobacteria</taxon>
        <taxon>Aeromonadales</taxon>
        <taxon>Aeromonadaceae</taxon>
        <taxon>Tolumonas</taxon>
    </lineage>
</organism>
<proteinExistence type="predicted"/>
<sequence length="80" mass="9408">MPTPAEYAIHFNVPELKNQYYLDCFISGRKARFVAESADAIPLYSHDKTRQSLFTKGWNSVTEIDLLRRRQKQKEQEHGH</sequence>
<dbReference type="HOGENOM" id="CLU_181405_0_0_6"/>
<evidence type="ECO:0000313" key="1">
    <source>
        <dbReference type="EMBL" id="ACQ92360.1"/>
    </source>
</evidence>
<reference evidence="1 2" key="2">
    <citation type="journal article" date="2011" name="Stand. Genomic Sci.">
        <title>Complete genome sequence of Tolumonas auensis type strain (TA 4).</title>
        <authorList>
            <person name="Chertkov O."/>
            <person name="Copeland A."/>
            <person name="Lucas S."/>
            <person name="Lapidus A."/>
            <person name="Berry K.W."/>
            <person name="Detter J.C."/>
            <person name="Del Rio T.G."/>
            <person name="Hammon N."/>
            <person name="Dalin E."/>
            <person name="Tice H."/>
            <person name="Pitluck S."/>
            <person name="Richardson P."/>
            <person name="Bruce D."/>
            <person name="Goodwin L."/>
            <person name="Han C."/>
            <person name="Tapia R."/>
            <person name="Saunders E."/>
            <person name="Schmutz J."/>
            <person name="Brettin T."/>
            <person name="Larimer F."/>
            <person name="Land M."/>
            <person name="Hauser L."/>
            <person name="Spring S."/>
            <person name="Rohde M."/>
            <person name="Kyrpides N.C."/>
            <person name="Ivanova N."/>
            <person name="Goker M."/>
            <person name="Beller H.R."/>
            <person name="Klenk H.P."/>
            <person name="Woyke T."/>
        </authorList>
    </citation>
    <scope>NUCLEOTIDE SEQUENCE [LARGE SCALE GENOMIC DNA]</scope>
    <source>
        <strain evidence="2">DSM 9187 / TA4</strain>
    </source>
</reference>
<dbReference type="Proteomes" id="UP000009073">
    <property type="component" value="Chromosome"/>
</dbReference>